<comment type="caution">
    <text evidence="2">The sequence shown here is derived from an EMBL/GenBank/DDBJ whole genome shotgun (WGS) entry which is preliminary data.</text>
</comment>
<evidence type="ECO:0000313" key="2">
    <source>
        <dbReference type="EMBL" id="RGN90311.1"/>
    </source>
</evidence>
<dbReference type="InterPro" id="IPR001387">
    <property type="entry name" value="Cro/C1-type_HTH"/>
</dbReference>
<dbReference type="SMART" id="SM00530">
    <property type="entry name" value="HTH_XRE"/>
    <property type="match status" value="1"/>
</dbReference>
<dbReference type="GO" id="GO:0003677">
    <property type="term" value="F:DNA binding"/>
    <property type="evidence" value="ECO:0007669"/>
    <property type="project" value="InterPro"/>
</dbReference>
<accession>A0A3E5EMX8</accession>
<dbReference type="PROSITE" id="PS50943">
    <property type="entry name" value="HTH_CROC1"/>
    <property type="match status" value="1"/>
</dbReference>
<sequence length="68" mass="7796">MKLNRIKTVLVEKDVSQTDLAKEIGKSFSTVNAYCCNRQQPSLELLYHIAKFLSVNIKDLLVDNIQEK</sequence>
<dbReference type="EMBL" id="QSVA01000022">
    <property type="protein sequence ID" value="RGN90311.1"/>
    <property type="molecule type" value="Genomic_DNA"/>
</dbReference>
<dbReference type="CDD" id="cd00093">
    <property type="entry name" value="HTH_XRE"/>
    <property type="match status" value="1"/>
</dbReference>
<evidence type="ECO:0000259" key="1">
    <source>
        <dbReference type="PROSITE" id="PS50943"/>
    </source>
</evidence>
<dbReference type="Proteomes" id="UP000260759">
    <property type="component" value="Unassembled WGS sequence"/>
</dbReference>
<reference evidence="2 3" key="1">
    <citation type="submission" date="2018-08" db="EMBL/GenBank/DDBJ databases">
        <title>A genome reference for cultivated species of the human gut microbiota.</title>
        <authorList>
            <person name="Zou Y."/>
            <person name="Xue W."/>
            <person name="Luo G."/>
        </authorList>
    </citation>
    <scope>NUCLEOTIDE SEQUENCE [LARGE SCALE GENOMIC DNA]</scope>
    <source>
        <strain evidence="2 3">OM03-4</strain>
    </source>
</reference>
<dbReference type="RefSeq" id="WP_117601426.1">
    <property type="nucleotide sequence ID" value="NZ_QSVA01000022.1"/>
</dbReference>
<feature type="domain" description="HTH cro/C1-type" evidence="1">
    <location>
        <begin position="6"/>
        <end position="60"/>
    </location>
</feature>
<dbReference type="Gene3D" id="1.10.260.40">
    <property type="entry name" value="lambda repressor-like DNA-binding domains"/>
    <property type="match status" value="1"/>
</dbReference>
<gene>
    <name evidence="2" type="ORF">DXB37_18510</name>
</gene>
<dbReference type="InterPro" id="IPR010982">
    <property type="entry name" value="Lambda_DNA-bd_dom_sf"/>
</dbReference>
<dbReference type="SUPFAM" id="SSF47413">
    <property type="entry name" value="lambda repressor-like DNA-binding domains"/>
    <property type="match status" value="1"/>
</dbReference>
<protein>
    <submittedName>
        <fullName evidence="2">XRE family transcriptional regulator</fullName>
    </submittedName>
</protein>
<name>A0A3E5EMX8_BACUN</name>
<dbReference type="AlphaFoldDB" id="A0A3E5EMX8"/>
<organism evidence="2 3">
    <name type="scientific">Bacteroides uniformis</name>
    <dbReference type="NCBI Taxonomy" id="820"/>
    <lineage>
        <taxon>Bacteria</taxon>
        <taxon>Pseudomonadati</taxon>
        <taxon>Bacteroidota</taxon>
        <taxon>Bacteroidia</taxon>
        <taxon>Bacteroidales</taxon>
        <taxon>Bacteroidaceae</taxon>
        <taxon>Bacteroides</taxon>
    </lineage>
</organism>
<proteinExistence type="predicted"/>
<dbReference type="Pfam" id="PF01381">
    <property type="entry name" value="HTH_3"/>
    <property type="match status" value="1"/>
</dbReference>
<evidence type="ECO:0000313" key="3">
    <source>
        <dbReference type="Proteomes" id="UP000260759"/>
    </source>
</evidence>